<reference evidence="1 2" key="1">
    <citation type="submission" date="2018-03" db="EMBL/GenBank/DDBJ databases">
        <title>Genomic Encyclopedia of Archaeal and Bacterial Type Strains, Phase II (KMG-II): from individual species to whole genera.</title>
        <authorList>
            <person name="Goeker M."/>
        </authorList>
    </citation>
    <scope>NUCLEOTIDE SEQUENCE [LARGE SCALE GENOMIC DNA]</scope>
    <source>
        <strain evidence="1 2">DSM 29057</strain>
    </source>
</reference>
<evidence type="ECO:0000313" key="2">
    <source>
        <dbReference type="Proteomes" id="UP000241964"/>
    </source>
</evidence>
<evidence type="ECO:0000313" key="1">
    <source>
        <dbReference type="EMBL" id="PSL27906.1"/>
    </source>
</evidence>
<sequence>MASILQALRIRCTGCLMLILYGVTSLAQTSITSNLPIVVINTNGAVIENDNKITASFKITQPNGSGIHSYDINSGSNVFQFQSDIGIEIRGNTSIFWDKKSYSVEIRDAGGNGVDASLLGMPAESDWVLNACYGDKSFIRDVFAHEMYTRTGRYSPRTRYVEVFKNEIGGMSYHGVYILMEKVKRNSNRINIKKLSETDTDPTKINGGYLLQVGEDEDMKWTSGFAGNNAPAQPHPFFHVEYPKLHNYTNIANRDLQFNYIKNHIDNFEQILAGPNYKDAVNGYRPLLDEDAAIDYLLLQEITKNSDNWRASTFLYKQRNDEGGQIVMGAPWDFDKSMGNQQWCYELSVLPTGSWAWQFNIYCTDRPPMTVFWPARLLTDCYFKGKLMGRYQQLRQTQWSDASISAFIDQKQAELTAQNAMQRNFSKWNILETAVMFNEHYTLPGNTYAKEVQYLKTWLLGHLAWMDANITSISTEDCAVLPVTFKELELKEVEQSAVRVGWSTSEEVRNDYFEVERSADARNFKALGKVKGKGDASIEQHYDFLDTTPLPGISYYRIRQVDTDGTISFSSMKSITRAGNEAAIVFPNPARERVVLKNIQPGAIILIRDSAGRTVKRTTATGKQMEVATNALPLGSYVLTVTGPDGKVEMQKHITVDR</sequence>
<name>A0A2P8G1S1_9BACT</name>
<dbReference type="Proteomes" id="UP000241964">
    <property type="component" value="Unassembled WGS sequence"/>
</dbReference>
<dbReference type="AlphaFoldDB" id="A0A2P8G1S1"/>
<dbReference type="InterPro" id="IPR026444">
    <property type="entry name" value="Secre_tail"/>
</dbReference>
<proteinExistence type="predicted"/>
<dbReference type="InterPro" id="IPR014867">
    <property type="entry name" value="Spore_coat_CotH_CotH2/3/7"/>
</dbReference>
<organism evidence="1 2">
    <name type="scientific">Dyadobacter jiangsuensis</name>
    <dbReference type="NCBI Taxonomy" id="1591085"/>
    <lineage>
        <taxon>Bacteria</taxon>
        <taxon>Pseudomonadati</taxon>
        <taxon>Bacteroidota</taxon>
        <taxon>Cytophagia</taxon>
        <taxon>Cytophagales</taxon>
        <taxon>Spirosomataceae</taxon>
        <taxon>Dyadobacter</taxon>
    </lineage>
</organism>
<dbReference type="EMBL" id="PYAS01000007">
    <property type="protein sequence ID" value="PSL27906.1"/>
    <property type="molecule type" value="Genomic_DNA"/>
</dbReference>
<dbReference type="Pfam" id="PF08757">
    <property type="entry name" value="CotH"/>
    <property type="match status" value="1"/>
</dbReference>
<dbReference type="OrthoDB" id="9803752at2"/>
<dbReference type="NCBIfam" id="TIGR04183">
    <property type="entry name" value="Por_Secre_tail"/>
    <property type="match status" value="1"/>
</dbReference>
<accession>A0A2P8G1S1</accession>
<comment type="caution">
    <text evidence="1">The sequence shown here is derived from an EMBL/GenBank/DDBJ whole genome shotgun (WGS) entry which is preliminary data.</text>
</comment>
<protein>
    <submittedName>
        <fullName evidence="1">Putative secreted protein (Por secretion system target)</fullName>
    </submittedName>
</protein>
<gene>
    <name evidence="1" type="ORF">CLV60_107171</name>
</gene>
<keyword evidence="2" id="KW-1185">Reference proteome</keyword>